<dbReference type="OrthoDB" id="3357341at2759"/>
<dbReference type="EMBL" id="BGPR01000880">
    <property type="protein sequence ID" value="GBM38849.1"/>
    <property type="molecule type" value="Genomic_DNA"/>
</dbReference>
<reference evidence="1 2" key="1">
    <citation type="journal article" date="2019" name="Sci. Rep.">
        <title>Orb-weaving spider Araneus ventricosus genome elucidates the spidroin gene catalogue.</title>
        <authorList>
            <person name="Kono N."/>
            <person name="Nakamura H."/>
            <person name="Ohtoshi R."/>
            <person name="Moran D.A.P."/>
            <person name="Shinohara A."/>
            <person name="Yoshida Y."/>
            <person name="Fujiwara M."/>
            <person name="Mori M."/>
            <person name="Tomita M."/>
            <person name="Arakawa K."/>
        </authorList>
    </citation>
    <scope>NUCLEOTIDE SEQUENCE [LARGE SCALE GENOMIC DNA]</scope>
</reference>
<name>A0A4Y2FF10_ARAVE</name>
<dbReference type="AlphaFoldDB" id="A0A4Y2FF10"/>
<sequence length="105" mass="12330">MQFNIVTKLECCFPAMPVLWLEREICRDPYWMEANDSRPWRQNEVSENTGIIVLFLLGADIVLDEYLTSRRVRKSIKTVVPKRENNLSRVLSTVRAGKLIEAERY</sequence>
<dbReference type="Proteomes" id="UP000499080">
    <property type="component" value="Unassembled WGS sequence"/>
</dbReference>
<protein>
    <submittedName>
        <fullName evidence="1">Uncharacterized protein</fullName>
    </submittedName>
</protein>
<gene>
    <name evidence="1" type="ORF">AVEN_49720_1</name>
</gene>
<evidence type="ECO:0000313" key="2">
    <source>
        <dbReference type="Proteomes" id="UP000499080"/>
    </source>
</evidence>
<proteinExistence type="predicted"/>
<organism evidence="1 2">
    <name type="scientific">Araneus ventricosus</name>
    <name type="common">Orbweaver spider</name>
    <name type="synonym">Epeira ventricosa</name>
    <dbReference type="NCBI Taxonomy" id="182803"/>
    <lineage>
        <taxon>Eukaryota</taxon>
        <taxon>Metazoa</taxon>
        <taxon>Ecdysozoa</taxon>
        <taxon>Arthropoda</taxon>
        <taxon>Chelicerata</taxon>
        <taxon>Arachnida</taxon>
        <taxon>Araneae</taxon>
        <taxon>Araneomorphae</taxon>
        <taxon>Entelegynae</taxon>
        <taxon>Araneoidea</taxon>
        <taxon>Araneidae</taxon>
        <taxon>Araneus</taxon>
    </lineage>
</organism>
<keyword evidence="2" id="KW-1185">Reference proteome</keyword>
<accession>A0A4Y2FF10</accession>
<comment type="caution">
    <text evidence="1">The sequence shown here is derived from an EMBL/GenBank/DDBJ whole genome shotgun (WGS) entry which is preliminary data.</text>
</comment>
<evidence type="ECO:0000313" key="1">
    <source>
        <dbReference type="EMBL" id="GBM38849.1"/>
    </source>
</evidence>